<keyword evidence="4" id="KW-0347">Helicase</keyword>
<dbReference type="InterPro" id="IPR011119">
    <property type="entry name" value="Unchr_helicase_relaxase_TraI"/>
</dbReference>
<dbReference type="Pfam" id="PF07515">
    <property type="entry name" value="TraI_2_C"/>
    <property type="match status" value="1"/>
</dbReference>
<dbReference type="SUPFAM" id="SSF46785">
    <property type="entry name" value="Winged helix' DNA-binding domain"/>
    <property type="match status" value="1"/>
</dbReference>
<keyword evidence="4" id="KW-0378">Hydrolase</keyword>
<dbReference type="InterPro" id="IPR022391">
    <property type="entry name" value="ICE_relaxase_PFGI-1"/>
</dbReference>
<dbReference type="Pfam" id="PF07514">
    <property type="entry name" value="TraI_2"/>
    <property type="match status" value="1"/>
</dbReference>
<reference evidence="4" key="2">
    <citation type="submission" date="2012-03" db="EMBL/GenBank/DDBJ databases">
        <title>Analysis of the SPI-7 family of integrative and conjugative elements.</title>
        <authorList>
            <person name="Seth-Smith H.M.B."/>
        </authorList>
    </citation>
    <scope>NUCLEOTIDE SEQUENCE</scope>
    <source>
        <strain evidence="4">18</strain>
    </source>
</reference>
<protein>
    <submittedName>
        <fullName evidence="4">Putative helicase</fullName>
    </submittedName>
</protein>
<dbReference type="GO" id="GO:0004386">
    <property type="term" value="F:helicase activity"/>
    <property type="evidence" value="ECO:0007669"/>
    <property type="project" value="UniProtKB-KW"/>
</dbReference>
<evidence type="ECO:0000259" key="3">
    <source>
        <dbReference type="Pfam" id="PF07515"/>
    </source>
</evidence>
<evidence type="ECO:0000259" key="2">
    <source>
        <dbReference type="Pfam" id="PF07514"/>
    </source>
</evidence>
<reference evidence="4" key="1">
    <citation type="submission" date="2010-08" db="EMBL/GenBank/DDBJ databases">
        <authorList>
            <person name="Seth-Smith H.M."/>
        </authorList>
    </citation>
    <scope>NUCLEOTIDE SEQUENCE</scope>
    <source>
        <strain evidence="4">18</strain>
    </source>
</reference>
<evidence type="ECO:0000256" key="1">
    <source>
        <dbReference type="SAM" id="MobiDB-lite"/>
    </source>
</evidence>
<feature type="region of interest" description="Disordered" evidence="1">
    <location>
        <begin position="283"/>
        <end position="321"/>
    </location>
</feature>
<feature type="domain" description="Putative conjugal transfer nickase/helicase TraI C-terminal" evidence="3">
    <location>
        <begin position="399"/>
        <end position="512"/>
    </location>
</feature>
<dbReference type="InterPro" id="IPR036388">
    <property type="entry name" value="WH-like_DNA-bd_sf"/>
</dbReference>
<dbReference type="Gene3D" id="1.10.10.10">
    <property type="entry name" value="Winged helix-like DNA-binding domain superfamily/Winged helix DNA-binding domain"/>
    <property type="match status" value="1"/>
</dbReference>
<proteinExistence type="predicted"/>
<dbReference type="InterPro" id="IPR011093">
    <property type="entry name" value="TraI_2_C"/>
</dbReference>
<sequence length="515" mass="56292">MAWRERMFKRFRRMLPGTKGTEPGVVAPVIPAGFYAPLTAEALLSPEHRELRLRQVWDNNPMPRDVYDRMCLEPLSRLLLNTQNVPATREGRWSRAGGFGDLTVLYTTYAVRLARGYMFPPDATPEDQAAQAAVWHAVIFWSALFYHLPLLAHLEGELLSGRGWQPGISVPDEPFRFRFRKTAPQGTEAQQLAALTAGTLLPDGATAWLVTAPGALQNLAGALWHQHPGMALIRDVLQEAARQTESPLNTCAVTAPVTAEASADIRPADPVVTGSTDSVVAVTEVQPAEEVKTESVQTETEGGGESAGASEVPSAQQELTVQTAPVVTADDEAVSAAPADQDTAMLLSLFSADESETAEPENSIKSSADRDGQSDVPAVQGEQTSVIYPEGEADTEEVDFITWLKSGLSSGMIEINTPSARVHCIAGYVFLCVPDIFYLYQKMTGSRRDRRSVQALFERSRIHKIREGERFFSLHLYTVPDRTGSYKAVSGYLVKSRYLCGYNAVPGDSEYIAFP</sequence>
<gene>
    <name evidence="4" type="ORF">SHAD27991</name>
</gene>
<keyword evidence="4" id="KW-0547">Nucleotide-binding</keyword>
<organism evidence="4">
    <name type="scientific">Salmonella hadar</name>
    <dbReference type="NCBI Taxonomy" id="149385"/>
    <lineage>
        <taxon>Bacteria</taxon>
        <taxon>Pseudomonadati</taxon>
        <taxon>Pseudomonadota</taxon>
        <taxon>Gammaproteobacteria</taxon>
        <taxon>Enterobacterales</taxon>
        <taxon>Enterobacteriaceae</taxon>
        <taxon>Salmonella</taxon>
    </lineage>
</organism>
<dbReference type="Gene3D" id="1.10.3210.40">
    <property type="match status" value="1"/>
</dbReference>
<dbReference type="EMBL" id="FR686852">
    <property type="protein sequence ID" value="CBW53039.1"/>
    <property type="molecule type" value="Genomic_DNA"/>
</dbReference>
<dbReference type="InterPro" id="IPR036390">
    <property type="entry name" value="WH_DNA-bd_sf"/>
</dbReference>
<feature type="region of interest" description="Disordered" evidence="1">
    <location>
        <begin position="353"/>
        <end position="384"/>
    </location>
</feature>
<name>H8WF89_SALHA</name>
<evidence type="ECO:0000313" key="4">
    <source>
        <dbReference type="EMBL" id="CBW53039.1"/>
    </source>
</evidence>
<keyword evidence="4" id="KW-0067">ATP-binding</keyword>
<dbReference type="Gene3D" id="2.40.10.200">
    <property type="entry name" value="STY4665 C-terminal domain-like"/>
    <property type="match status" value="1"/>
</dbReference>
<feature type="domain" description="Uncharacterised" evidence="2">
    <location>
        <begin position="36"/>
        <end position="235"/>
    </location>
</feature>
<dbReference type="AlphaFoldDB" id="H8WF89"/>
<dbReference type="NCBIfam" id="TIGR03760">
    <property type="entry name" value="ICE_TraI_Pfluor"/>
    <property type="match status" value="1"/>
</dbReference>
<accession>H8WF89</accession>